<dbReference type="GO" id="GO:0005975">
    <property type="term" value="P:carbohydrate metabolic process"/>
    <property type="evidence" value="ECO:0007669"/>
    <property type="project" value="InterPro"/>
</dbReference>
<dbReference type="Gene3D" id="3.90.110.10">
    <property type="entry name" value="Lactate dehydrogenase/glycoside hydrolase, family 4, C-terminal"/>
    <property type="match status" value="1"/>
</dbReference>
<evidence type="ECO:0000256" key="5">
    <source>
        <dbReference type="ARBA" id="ARBA00023211"/>
    </source>
</evidence>
<keyword evidence="8" id="KW-0408">Iron</keyword>
<evidence type="ECO:0000313" key="12">
    <source>
        <dbReference type="Proteomes" id="UP000339249"/>
    </source>
</evidence>
<dbReference type="InterPro" id="IPR036291">
    <property type="entry name" value="NAD(P)-bd_dom_sf"/>
</dbReference>
<dbReference type="SUPFAM" id="SSF56327">
    <property type="entry name" value="LDH C-terminal domain-like"/>
    <property type="match status" value="1"/>
</dbReference>
<dbReference type="Proteomes" id="UP000339249">
    <property type="component" value="Unassembled WGS sequence"/>
</dbReference>
<dbReference type="Gene3D" id="3.40.50.720">
    <property type="entry name" value="NAD(P)-binding Rossmann-like Domain"/>
    <property type="match status" value="1"/>
</dbReference>
<keyword evidence="8" id="KW-0533">Nickel</keyword>
<evidence type="ECO:0000256" key="7">
    <source>
        <dbReference type="PIRSR" id="PIRSR601088-2"/>
    </source>
</evidence>
<evidence type="ECO:0000256" key="9">
    <source>
        <dbReference type="RuleBase" id="RU361152"/>
    </source>
</evidence>
<dbReference type="PANTHER" id="PTHR32092">
    <property type="entry name" value="6-PHOSPHO-BETA-GLUCOSIDASE-RELATED"/>
    <property type="match status" value="1"/>
</dbReference>
<feature type="binding site" evidence="8">
    <location>
        <position position="56"/>
    </location>
    <ligand>
        <name>Mn(2+)</name>
        <dbReference type="ChEBI" id="CHEBI:29035"/>
    </ligand>
</feature>
<keyword evidence="5 8" id="KW-0464">Manganese</keyword>
<dbReference type="InterPro" id="IPR022616">
    <property type="entry name" value="Glyco_hydro_4_C"/>
</dbReference>
<dbReference type="PROSITE" id="PS01324">
    <property type="entry name" value="GLYCOSYL_HYDROL_F4"/>
    <property type="match status" value="1"/>
</dbReference>
<evidence type="ECO:0000259" key="10">
    <source>
        <dbReference type="Pfam" id="PF11975"/>
    </source>
</evidence>
<dbReference type="Pfam" id="PF02056">
    <property type="entry name" value="Glyco_hydro_4"/>
    <property type="match status" value="1"/>
</dbReference>
<dbReference type="AlphaFoldDB" id="A0A4U9D4W7"/>
<feature type="domain" description="Glycosyl hydrolase family 4 C-terminal" evidence="10">
    <location>
        <begin position="81"/>
        <end position="295"/>
    </location>
</feature>
<evidence type="ECO:0000256" key="2">
    <source>
        <dbReference type="ARBA" id="ARBA00022723"/>
    </source>
</evidence>
<evidence type="ECO:0000256" key="8">
    <source>
        <dbReference type="PIRSR" id="PIRSR601088-3"/>
    </source>
</evidence>
<keyword evidence="4 9" id="KW-0520">NAD</keyword>
<dbReference type="PANTHER" id="PTHR32092:SF5">
    <property type="entry name" value="6-PHOSPHO-BETA-GLUCOSIDASE"/>
    <property type="match status" value="1"/>
</dbReference>
<reference evidence="11 12" key="1">
    <citation type="submission" date="2019-04" db="EMBL/GenBank/DDBJ databases">
        <authorList>
            <consortium name="Pathogen Informatics"/>
        </authorList>
    </citation>
    <scope>NUCLEOTIDE SEQUENCE [LARGE SCALE GENOMIC DNA]</scope>
    <source>
        <strain evidence="11 12">NCTC9185</strain>
    </source>
</reference>
<evidence type="ECO:0000256" key="3">
    <source>
        <dbReference type="ARBA" id="ARBA00022801"/>
    </source>
</evidence>
<dbReference type="GO" id="GO:0016616">
    <property type="term" value="F:oxidoreductase activity, acting on the CH-OH group of donors, NAD or NADP as acceptor"/>
    <property type="evidence" value="ECO:0007669"/>
    <property type="project" value="InterPro"/>
</dbReference>
<dbReference type="EMBL" id="CABDVU010000001">
    <property type="protein sequence ID" value="VTN13490.1"/>
    <property type="molecule type" value="Genomic_DNA"/>
</dbReference>
<dbReference type="InterPro" id="IPR019802">
    <property type="entry name" value="GlycHydrolase_4_CS"/>
</dbReference>
<dbReference type="InterPro" id="IPR001088">
    <property type="entry name" value="Glyco_hydro_4"/>
</dbReference>
<feature type="binding site" evidence="7">
    <location>
        <position position="35"/>
    </location>
    <ligand>
        <name>substrate</name>
    </ligand>
</feature>
<comment type="similarity">
    <text evidence="1 9">Belongs to the glycosyl hydrolase 4 family.</text>
</comment>
<protein>
    <submittedName>
        <fullName evidence="11">6-phospho-beta-glucosidase</fullName>
        <ecNumber evidence="11">3.2.1.86</ecNumber>
    </submittedName>
</protein>
<proteinExistence type="inferred from homology"/>
<keyword evidence="8" id="KW-0170">Cobalt</keyword>
<dbReference type="SUPFAM" id="SSF51735">
    <property type="entry name" value="NAD(P)-binding Rossmann-fold domains"/>
    <property type="match status" value="1"/>
</dbReference>
<dbReference type="GO" id="GO:0008706">
    <property type="term" value="F:6-phospho-beta-glucosidase activity"/>
    <property type="evidence" value="ECO:0007669"/>
    <property type="project" value="UniProtKB-EC"/>
</dbReference>
<sequence length="320" mass="35109">MGGFAKALRTIPAILEVARKVEQLAPQAFILNFTNPAGIVTEAVSRYSKAKIIGLCNVPINMQHMITGMLGAKAEEVNLRFAGLNHMVWVHKVMQGHEDVTRKVIDMLCDGQALSMNNIKELPWPAPFLRALNAIPCPYHRYFWLTPAMLAEEIAAAKTKGTRAEQVMKVEQELFALYANPALDEKPEQLSFRGGAYYSEVAVELINAIHNNLGKEMVVNTRNNGAIHGLDDDAVVETNSIIDAQGARPLTFGALPPAMNGLTQQVKAFERLTIEAAVHGCRDSALLALVTNPLVGNVTDAQALLDEVLTTNRQWLTQFN</sequence>
<dbReference type="InterPro" id="IPR015955">
    <property type="entry name" value="Lactate_DH/Glyco_Ohase_4_C"/>
</dbReference>
<dbReference type="GO" id="GO:0046872">
    <property type="term" value="F:metal ion binding"/>
    <property type="evidence" value="ECO:0007669"/>
    <property type="project" value="UniProtKB-KW"/>
</dbReference>
<comment type="cofactor">
    <cofactor evidence="9">
        <name>NAD(+)</name>
        <dbReference type="ChEBI" id="CHEBI:57540"/>
    </cofactor>
    <text evidence="9">Binds 1 NAD(+) per subunit.</text>
</comment>
<feature type="binding site" evidence="8">
    <location>
        <position position="86"/>
    </location>
    <ligand>
        <name>Mn(2+)</name>
        <dbReference type="ChEBI" id="CHEBI:29035"/>
    </ligand>
</feature>
<organism evidence="11 12">
    <name type="scientific">Raoultella terrigena</name>
    <name type="common">Klebsiella terrigena</name>
    <dbReference type="NCBI Taxonomy" id="577"/>
    <lineage>
        <taxon>Bacteria</taxon>
        <taxon>Pseudomonadati</taxon>
        <taxon>Pseudomonadota</taxon>
        <taxon>Gammaproteobacteria</taxon>
        <taxon>Enterobacterales</taxon>
        <taxon>Enterobacteriaceae</taxon>
        <taxon>Klebsiella/Raoultella group</taxon>
        <taxon>Raoultella</taxon>
    </lineage>
</organism>
<dbReference type="PRINTS" id="PR00732">
    <property type="entry name" value="GLHYDRLASE4"/>
</dbReference>
<evidence type="ECO:0000256" key="1">
    <source>
        <dbReference type="ARBA" id="ARBA00010141"/>
    </source>
</evidence>
<dbReference type="Pfam" id="PF11975">
    <property type="entry name" value="Glyco_hydro_4C"/>
    <property type="match status" value="1"/>
</dbReference>
<name>A0A4U9D4W7_RAOTE</name>
<dbReference type="EC" id="3.2.1.86" evidence="11"/>
<keyword evidence="6 9" id="KW-0326">Glycosidase</keyword>
<keyword evidence="2 8" id="KW-0479">Metal-binding</keyword>
<evidence type="ECO:0000313" key="11">
    <source>
        <dbReference type="EMBL" id="VTN13490.1"/>
    </source>
</evidence>
<evidence type="ECO:0000256" key="4">
    <source>
        <dbReference type="ARBA" id="ARBA00023027"/>
    </source>
</evidence>
<accession>A0A4U9D4W7</accession>
<evidence type="ECO:0000256" key="6">
    <source>
        <dbReference type="ARBA" id="ARBA00023295"/>
    </source>
</evidence>
<gene>
    <name evidence="11" type="primary">chbF_4</name>
    <name evidence="11" type="ORF">NCTC9185_05524</name>
</gene>
<keyword evidence="3 9" id="KW-0378">Hydrolase</keyword>